<evidence type="ECO:0000256" key="3">
    <source>
        <dbReference type="SAM" id="SignalP"/>
    </source>
</evidence>
<dbReference type="Proteomes" id="UP000077173">
    <property type="component" value="Unassembled WGS sequence"/>
</dbReference>
<gene>
    <name evidence="5" type="ORF">AXW67_08295</name>
</gene>
<reference evidence="5 6" key="1">
    <citation type="submission" date="2016-02" db="EMBL/GenBank/DDBJ databases">
        <title>Draft genome sequence of the strain BR 10247T Bradyrhizobium neotropicale isolated from nodules of Centrolobium paraense.</title>
        <authorList>
            <person name="Simoes-Araujo J.L."/>
            <person name="Barauna A.C."/>
            <person name="Silva K."/>
            <person name="Zilli J.E."/>
        </authorList>
    </citation>
    <scope>NUCLEOTIDE SEQUENCE [LARGE SCALE GENOMIC DNA]</scope>
    <source>
        <strain evidence="5 6">BR 10247</strain>
    </source>
</reference>
<keyword evidence="2" id="KW-0812">Transmembrane</keyword>
<dbReference type="PANTHER" id="PTHR30373:SF2">
    <property type="entry name" value="UPF0603 PROTEIN YGCG"/>
    <property type="match status" value="1"/>
</dbReference>
<feature type="domain" description="TPM" evidence="4">
    <location>
        <begin position="43"/>
        <end position="166"/>
    </location>
</feature>
<keyword evidence="2" id="KW-0472">Membrane</keyword>
<dbReference type="InterPro" id="IPR007621">
    <property type="entry name" value="TPM_dom"/>
</dbReference>
<comment type="caution">
    <text evidence="5">The sequence shown here is derived from an EMBL/GenBank/DDBJ whole genome shotgun (WGS) entry which is preliminary data.</text>
</comment>
<keyword evidence="2" id="KW-1133">Transmembrane helix</keyword>
<dbReference type="RefSeq" id="WP_063678297.1">
    <property type="nucleotide sequence ID" value="NZ_LSEF01000042.1"/>
</dbReference>
<evidence type="ECO:0000313" key="6">
    <source>
        <dbReference type="Proteomes" id="UP000077173"/>
    </source>
</evidence>
<evidence type="ECO:0000259" key="4">
    <source>
        <dbReference type="Pfam" id="PF04536"/>
    </source>
</evidence>
<keyword evidence="6" id="KW-1185">Reference proteome</keyword>
<evidence type="ECO:0000313" key="5">
    <source>
        <dbReference type="EMBL" id="OAF17659.1"/>
    </source>
</evidence>
<keyword evidence="3" id="KW-0732">Signal</keyword>
<feature type="region of interest" description="Disordered" evidence="1">
    <location>
        <begin position="265"/>
        <end position="307"/>
    </location>
</feature>
<protein>
    <recommendedName>
        <fullName evidence="4">TPM domain-containing protein</fullName>
    </recommendedName>
</protein>
<feature type="transmembrane region" description="Helical" evidence="2">
    <location>
        <begin position="189"/>
        <end position="207"/>
    </location>
</feature>
<accession>A0A176ZAJ0</accession>
<feature type="compositionally biased region" description="Gly residues" evidence="1">
    <location>
        <begin position="291"/>
        <end position="307"/>
    </location>
</feature>
<feature type="chain" id="PRO_5008055725" description="TPM domain-containing protein" evidence="3">
    <location>
        <begin position="32"/>
        <end position="307"/>
    </location>
</feature>
<sequence length="307" mass="31554">MTARLLRACSVFLSRGILLLALFLTFTFAAAADVAVPQLTGRVVDQTGTLSSGAIASLDQKLRDFEAKKGSQIAVLIVPTTQPETIEQYSIRVADAWKIGRKKVDDGAILLIAKNDRHLRIEVGYGLEGALTDVNSRRIIDEVITPKFRTGDFAGGISDGVDRMIRAIDGEPLPAPARSTNFSSDLNDFGPVIPFALFASLFVGGILRTMLGRLLGSVATGGVLAALAWFMVGSAGIALAVGVIAFILAFIADLFPMATGPGTGSSRGGSWSSGSGGGWSSGSSSSDSGSFSGGGGSFGGGGASGSW</sequence>
<dbReference type="GeneID" id="32587006"/>
<dbReference type="AlphaFoldDB" id="A0A176ZAJ0"/>
<dbReference type="Gene3D" id="3.10.310.50">
    <property type="match status" value="1"/>
</dbReference>
<feature type="compositionally biased region" description="Low complexity" evidence="1">
    <location>
        <begin position="281"/>
        <end position="290"/>
    </location>
</feature>
<dbReference type="PANTHER" id="PTHR30373">
    <property type="entry name" value="UPF0603 PROTEIN YGCG"/>
    <property type="match status" value="1"/>
</dbReference>
<proteinExistence type="predicted"/>
<evidence type="ECO:0000256" key="2">
    <source>
        <dbReference type="SAM" id="Phobius"/>
    </source>
</evidence>
<name>A0A176ZAJ0_9BRAD</name>
<organism evidence="5 6">
    <name type="scientific">Bradyrhizobium neotropicale</name>
    <dbReference type="NCBI Taxonomy" id="1497615"/>
    <lineage>
        <taxon>Bacteria</taxon>
        <taxon>Pseudomonadati</taxon>
        <taxon>Pseudomonadota</taxon>
        <taxon>Alphaproteobacteria</taxon>
        <taxon>Hyphomicrobiales</taxon>
        <taxon>Nitrobacteraceae</taxon>
        <taxon>Bradyrhizobium</taxon>
    </lineage>
</organism>
<feature type="signal peptide" evidence="3">
    <location>
        <begin position="1"/>
        <end position="31"/>
    </location>
</feature>
<dbReference type="EMBL" id="LSEF01000042">
    <property type="protein sequence ID" value="OAF17659.1"/>
    <property type="molecule type" value="Genomic_DNA"/>
</dbReference>
<evidence type="ECO:0000256" key="1">
    <source>
        <dbReference type="SAM" id="MobiDB-lite"/>
    </source>
</evidence>
<dbReference type="Pfam" id="PF04536">
    <property type="entry name" value="TPM_phosphatase"/>
    <property type="match status" value="1"/>
</dbReference>